<dbReference type="Gene3D" id="3.10.20.230">
    <property type="entry name" value="Doublecortin domain"/>
    <property type="match status" value="2"/>
</dbReference>
<evidence type="ECO:0000256" key="7">
    <source>
        <dbReference type="SAM" id="MobiDB-lite"/>
    </source>
</evidence>
<keyword evidence="6" id="KW-0966">Cell projection</keyword>
<keyword evidence="3" id="KW-0963">Cytoplasm</keyword>
<dbReference type="GO" id="GO:0042461">
    <property type="term" value="P:photoreceptor cell development"/>
    <property type="evidence" value="ECO:0007669"/>
    <property type="project" value="TreeGrafter"/>
</dbReference>
<evidence type="ECO:0000256" key="2">
    <source>
        <dbReference type="ARBA" id="ARBA00004496"/>
    </source>
</evidence>
<dbReference type="SUPFAM" id="SSF89837">
    <property type="entry name" value="Doublecortin (DC)"/>
    <property type="match status" value="2"/>
</dbReference>
<feature type="compositionally biased region" description="Polar residues" evidence="7">
    <location>
        <begin position="324"/>
        <end position="336"/>
    </location>
</feature>
<keyword evidence="10" id="KW-1185">Reference proteome</keyword>
<keyword evidence="4" id="KW-0597">Phosphoprotein</keyword>
<dbReference type="AlphaFoldDB" id="A0A3Q3DVQ6"/>
<comment type="subcellular location">
    <subcellularLocation>
        <location evidence="1">Cell projection</location>
    </subcellularLocation>
    <subcellularLocation>
        <location evidence="2">Cytoplasm</location>
    </subcellularLocation>
</comment>
<dbReference type="GO" id="GO:0007417">
    <property type="term" value="P:central nervous system development"/>
    <property type="evidence" value="ECO:0007669"/>
    <property type="project" value="UniProtKB-ARBA"/>
</dbReference>
<evidence type="ECO:0000313" key="9">
    <source>
        <dbReference type="Ensembl" id="ENSHCOP00000021806.1"/>
    </source>
</evidence>
<dbReference type="GeneTree" id="ENSGT00940000154956"/>
<accession>A0A3Q3DVQ6</accession>
<dbReference type="GO" id="GO:0060041">
    <property type="term" value="P:retina development in camera-type eye"/>
    <property type="evidence" value="ECO:0007669"/>
    <property type="project" value="TreeGrafter"/>
</dbReference>
<protein>
    <submittedName>
        <fullName evidence="9">Doublecortin-like kinase 1a</fullName>
    </submittedName>
</protein>
<proteinExistence type="predicted"/>
<feature type="compositionally biased region" description="Low complexity" evidence="7">
    <location>
        <begin position="16"/>
        <end position="25"/>
    </location>
</feature>
<evidence type="ECO:0000256" key="3">
    <source>
        <dbReference type="ARBA" id="ARBA00022490"/>
    </source>
</evidence>
<dbReference type="GO" id="GO:0043005">
    <property type="term" value="C:neuron projection"/>
    <property type="evidence" value="ECO:0007669"/>
    <property type="project" value="UniProtKB-ARBA"/>
</dbReference>
<dbReference type="Ensembl" id="ENSHCOT00000002685.1">
    <property type="protein sequence ID" value="ENSHCOP00000021806.1"/>
    <property type="gene ID" value="ENSHCOG00000008938.1"/>
</dbReference>
<dbReference type="CDD" id="cd17069">
    <property type="entry name" value="DCX2"/>
    <property type="match status" value="1"/>
</dbReference>
<evidence type="ECO:0000256" key="5">
    <source>
        <dbReference type="ARBA" id="ARBA00022737"/>
    </source>
</evidence>
<feature type="compositionally biased region" description="Low complexity" evidence="7">
    <location>
        <begin position="337"/>
        <end position="377"/>
    </location>
</feature>
<evidence type="ECO:0000259" key="8">
    <source>
        <dbReference type="PROSITE" id="PS50309"/>
    </source>
</evidence>
<reference evidence="9" key="2">
    <citation type="submission" date="2025-09" db="UniProtKB">
        <authorList>
            <consortium name="Ensembl"/>
        </authorList>
    </citation>
    <scope>IDENTIFICATION</scope>
</reference>
<evidence type="ECO:0000256" key="1">
    <source>
        <dbReference type="ARBA" id="ARBA00004316"/>
    </source>
</evidence>
<dbReference type="GO" id="GO:0035556">
    <property type="term" value="P:intracellular signal transduction"/>
    <property type="evidence" value="ECO:0007669"/>
    <property type="project" value="InterPro"/>
</dbReference>
<dbReference type="FunFam" id="3.10.20.230:FF:000001">
    <property type="entry name" value="serine/threonine-protein kinase DCLK1 isoform X1"/>
    <property type="match status" value="1"/>
</dbReference>
<feature type="domain" description="Doublecortin" evidence="8">
    <location>
        <begin position="66"/>
        <end position="152"/>
    </location>
</feature>
<reference evidence="9" key="1">
    <citation type="submission" date="2025-08" db="UniProtKB">
        <authorList>
            <consortium name="Ensembl"/>
        </authorList>
    </citation>
    <scope>IDENTIFICATION</scope>
</reference>
<feature type="region of interest" description="Disordered" evidence="7">
    <location>
        <begin position="1"/>
        <end position="25"/>
    </location>
</feature>
<feature type="region of interest" description="Disordered" evidence="7">
    <location>
        <begin position="172"/>
        <end position="195"/>
    </location>
</feature>
<name>A0A3Q3DVQ6_HIPCM</name>
<evidence type="ECO:0000256" key="6">
    <source>
        <dbReference type="ARBA" id="ARBA00023273"/>
    </source>
</evidence>
<dbReference type="PROSITE" id="PS50309">
    <property type="entry name" value="DC"/>
    <property type="match status" value="2"/>
</dbReference>
<dbReference type="Pfam" id="PF03607">
    <property type="entry name" value="DCX"/>
    <property type="match status" value="2"/>
</dbReference>
<dbReference type="GO" id="GO:0005930">
    <property type="term" value="C:axoneme"/>
    <property type="evidence" value="ECO:0007669"/>
    <property type="project" value="TreeGrafter"/>
</dbReference>
<evidence type="ECO:0000313" key="10">
    <source>
        <dbReference type="Proteomes" id="UP000264820"/>
    </source>
</evidence>
<dbReference type="FunFam" id="3.10.20.230:FF:000002">
    <property type="entry name" value="serine/threonine-protein kinase DCLK2 isoform X1"/>
    <property type="match status" value="1"/>
</dbReference>
<evidence type="ECO:0000256" key="4">
    <source>
        <dbReference type="ARBA" id="ARBA00022553"/>
    </source>
</evidence>
<dbReference type="SMART" id="SM00537">
    <property type="entry name" value="DCX"/>
    <property type="match status" value="2"/>
</dbReference>
<keyword evidence="5" id="KW-0677">Repeat</keyword>
<dbReference type="PANTHER" id="PTHR23005">
    <property type="entry name" value="RETINITIS PIGMENTOSA 1 PROTEIN"/>
    <property type="match status" value="1"/>
</dbReference>
<dbReference type="InterPro" id="IPR036572">
    <property type="entry name" value="Doublecortin_dom_sf"/>
</dbReference>
<feature type="compositionally biased region" description="Basic and acidic residues" evidence="7">
    <location>
        <begin position="1"/>
        <end position="11"/>
    </location>
</feature>
<dbReference type="InterPro" id="IPR003533">
    <property type="entry name" value="Doublecortin_dom"/>
</dbReference>
<organism evidence="9 10">
    <name type="scientific">Hippocampus comes</name>
    <name type="common">Tiger tail seahorse</name>
    <dbReference type="NCBI Taxonomy" id="109280"/>
    <lineage>
        <taxon>Eukaryota</taxon>
        <taxon>Metazoa</taxon>
        <taxon>Chordata</taxon>
        <taxon>Craniata</taxon>
        <taxon>Vertebrata</taxon>
        <taxon>Euteleostomi</taxon>
        <taxon>Actinopterygii</taxon>
        <taxon>Neopterygii</taxon>
        <taxon>Teleostei</taxon>
        <taxon>Neoteleostei</taxon>
        <taxon>Acanthomorphata</taxon>
        <taxon>Syngnathiaria</taxon>
        <taxon>Syngnathiformes</taxon>
        <taxon>Syngnathoidei</taxon>
        <taxon>Syngnathidae</taxon>
        <taxon>Hippocampus</taxon>
    </lineage>
</organism>
<dbReference type="PANTHER" id="PTHR23005:SF4">
    <property type="entry name" value="OXYGEN-REGULATED PROTEIN 1"/>
    <property type="match status" value="1"/>
</dbReference>
<sequence length="377" mass="40559">MDMEHFDDRAQRHGSRAGSGSAAGVAAGAGSGARVNGVQSPTHSAHCSLFRAPRSLKALSAEKRAKKVRFYRNGDRFFHGIVYAVSADRFRTFDALLADLTRALSDNVNLPQGVRTIYTLDGSGRVGSIDQLVEGESYVCSSVEAYKKVDYTKNVNPNWSVNVKASGVASARGPPSLGSAKTSPPGMGGVSLPESRENKDFVRPKLVTVVRSGMKPRKAVRILLNKKTAHSYEQVLTDITDAIKLNSGVVKKIYTLEGKLVTCLQDFFGDEDVFVACGPEKLRFQDDLMLDETECRIMRPMNYGKMSSIRGSPKALIQTRRSKSPMSVNGTPASQLSTPPQTAKSPSPSPASPASLSQQQRRGSQGSSSSLSSTQAP</sequence>
<dbReference type="GO" id="GO:0035082">
    <property type="term" value="P:axoneme assembly"/>
    <property type="evidence" value="ECO:0007669"/>
    <property type="project" value="TreeGrafter"/>
</dbReference>
<feature type="domain" description="Doublecortin" evidence="8">
    <location>
        <begin position="205"/>
        <end position="288"/>
    </location>
</feature>
<feature type="region of interest" description="Disordered" evidence="7">
    <location>
        <begin position="316"/>
        <end position="377"/>
    </location>
</feature>
<dbReference type="Proteomes" id="UP000264820">
    <property type="component" value="Unplaced"/>
</dbReference>